<comment type="catalytic activity">
    <reaction evidence="12">
        <text>1D-myo-inositol hexakisphosphate + H2O = 1D-myo-inositol 1,2,4,5,6-pentakisphosphate + phosphate</text>
        <dbReference type="Rhea" id="RHEA:16989"/>
        <dbReference type="ChEBI" id="CHEBI:15377"/>
        <dbReference type="ChEBI" id="CHEBI:43474"/>
        <dbReference type="ChEBI" id="CHEBI:57798"/>
        <dbReference type="ChEBI" id="CHEBI:58130"/>
        <dbReference type="EC" id="3.1.3.62"/>
    </reaction>
    <physiologicalReaction direction="left-to-right" evidence="12">
        <dbReference type="Rhea" id="RHEA:16990"/>
    </physiologicalReaction>
</comment>
<evidence type="ECO:0000256" key="4">
    <source>
        <dbReference type="ARBA" id="ARBA00013040"/>
    </source>
</evidence>
<comment type="catalytic activity">
    <reaction evidence="11">
        <text>1D-myo-inositol 1,2,4,5,6-pentakisphosphate + H2O = 1D-myo-inositol 1,2,5,6-tetrakisphosphate + phosphate</text>
        <dbReference type="Rhea" id="RHEA:77115"/>
        <dbReference type="ChEBI" id="CHEBI:15377"/>
        <dbReference type="ChEBI" id="CHEBI:43474"/>
        <dbReference type="ChEBI" id="CHEBI:57798"/>
        <dbReference type="ChEBI" id="CHEBI:195535"/>
        <dbReference type="EC" id="3.1.3.62"/>
    </reaction>
    <physiologicalReaction direction="left-to-right" evidence="11">
        <dbReference type="Rhea" id="RHEA:77116"/>
    </physiologicalReaction>
</comment>
<dbReference type="Gene3D" id="3.40.50.1240">
    <property type="entry name" value="Phosphoglycerate mutase-like"/>
    <property type="match status" value="1"/>
</dbReference>
<evidence type="ECO:0000256" key="12">
    <source>
        <dbReference type="ARBA" id="ARBA00043691"/>
    </source>
</evidence>
<gene>
    <name evidence="14" type="ORF">OEZ85_002642</name>
</gene>
<dbReference type="InterPro" id="IPR029033">
    <property type="entry name" value="His_PPase_superfam"/>
</dbReference>
<sequence length="155" mass="17042">MRLRVCASSSSFDIREHLSTKAPYVHRVAVPNAPSLYDVPDPPGYKPVFLYLLARHGSRWPTAKRMRQINSLQPLLRSVRSSAPGLAWARNWTSPVADVPYLAGELHPEGEAELEGLARRLRGRFPGLAAEPYAPRRQPIISTQGLAGVQGLPAA</sequence>
<keyword evidence="15" id="KW-1185">Reference proteome</keyword>
<evidence type="ECO:0000313" key="14">
    <source>
        <dbReference type="EMBL" id="WIA14093.1"/>
    </source>
</evidence>
<protein>
    <recommendedName>
        <fullName evidence="5">Multiple inositol polyphosphate phosphatase 1</fullName>
        <ecNumber evidence="4">3.1.3.62</ecNumber>
        <ecNumber evidence="3">3.1.3.80</ecNumber>
    </recommendedName>
    <alternativeName>
        <fullName evidence="9">2,3-bisphosphoglycerate 3-phosphatase</fullName>
    </alternativeName>
</protein>
<keyword evidence="6" id="KW-0732">Signal</keyword>
<dbReference type="Proteomes" id="UP001244341">
    <property type="component" value="Chromosome 5b"/>
</dbReference>
<proteinExistence type="inferred from homology"/>
<comment type="similarity">
    <text evidence="2">Belongs to the histidine acid phosphatase family. MINPP1 subfamily.</text>
</comment>
<name>A0ABY8U0E0_TETOB</name>
<dbReference type="SUPFAM" id="SSF53254">
    <property type="entry name" value="Phosphoglycerate mutase-like"/>
    <property type="match status" value="1"/>
</dbReference>
<evidence type="ECO:0000256" key="9">
    <source>
        <dbReference type="ARBA" id="ARBA00031642"/>
    </source>
</evidence>
<dbReference type="Pfam" id="PF00328">
    <property type="entry name" value="His_Phos_2"/>
    <property type="match status" value="1"/>
</dbReference>
<dbReference type="EMBL" id="CP126212">
    <property type="protein sequence ID" value="WIA14093.1"/>
    <property type="molecule type" value="Genomic_DNA"/>
</dbReference>
<dbReference type="PANTHER" id="PTHR20963">
    <property type="entry name" value="MULTIPLE INOSITOL POLYPHOSPHATE PHOSPHATASE-RELATED"/>
    <property type="match status" value="1"/>
</dbReference>
<reference evidence="14 15" key="1">
    <citation type="submission" date="2023-05" db="EMBL/GenBank/DDBJ databases">
        <title>A 100% complete, gapless, phased diploid assembly of the Scenedesmus obliquus UTEX 3031 genome.</title>
        <authorList>
            <person name="Biondi T.C."/>
            <person name="Hanschen E.R."/>
            <person name="Kwon T."/>
            <person name="Eng W."/>
            <person name="Kruse C.P.S."/>
            <person name="Koehler S.I."/>
            <person name="Kunde Y."/>
            <person name="Gleasner C.D."/>
            <person name="You Mak K.T."/>
            <person name="Polle J."/>
            <person name="Hovde B.T."/>
            <person name="Starkenburg S.R."/>
        </authorList>
    </citation>
    <scope>NUCLEOTIDE SEQUENCE [LARGE SCALE GENOMIC DNA]</scope>
    <source>
        <strain evidence="14 15">DOE0152z</strain>
    </source>
</reference>
<evidence type="ECO:0000256" key="10">
    <source>
        <dbReference type="ARBA" id="ARBA00043668"/>
    </source>
</evidence>
<keyword evidence="7" id="KW-0378">Hydrolase</keyword>
<dbReference type="PANTHER" id="PTHR20963:SF8">
    <property type="entry name" value="MULTIPLE INOSITOL POLYPHOSPHATE PHOSPHATASE 1"/>
    <property type="match status" value="1"/>
</dbReference>
<keyword evidence="8" id="KW-0472">Membrane</keyword>
<evidence type="ECO:0000256" key="5">
    <source>
        <dbReference type="ARBA" id="ARBA00018097"/>
    </source>
</evidence>
<dbReference type="EC" id="3.1.3.62" evidence="4"/>
<organism evidence="14 15">
    <name type="scientific">Tetradesmus obliquus</name>
    <name type="common">Green alga</name>
    <name type="synonym">Acutodesmus obliquus</name>
    <dbReference type="NCBI Taxonomy" id="3088"/>
    <lineage>
        <taxon>Eukaryota</taxon>
        <taxon>Viridiplantae</taxon>
        <taxon>Chlorophyta</taxon>
        <taxon>core chlorophytes</taxon>
        <taxon>Chlorophyceae</taxon>
        <taxon>CS clade</taxon>
        <taxon>Sphaeropleales</taxon>
        <taxon>Scenedesmaceae</taxon>
        <taxon>Tetradesmus</taxon>
    </lineage>
</organism>
<evidence type="ECO:0000256" key="11">
    <source>
        <dbReference type="ARBA" id="ARBA00043671"/>
    </source>
</evidence>
<accession>A0ABY8U0E0</accession>
<comment type="catalytic activity">
    <reaction evidence="13">
        <text>(2R)-2,3-bisphosphoglycerate + H2O = (2R)-2-phosphoglycerate + phosphate</text>
        <dbReference type="Rhea" id="RHEA:27381"/>
        <dbReference type="ChEBI" id="CHEBI:15377"/>
        <dbReference type="ChEBI" id="CHEBI:43474"/>
        <dbReference type="ChEBI" id="CHEBI:58248"/>
        <dbReference type="ChEBI" id="CHEBI:58289"/>
        <dbReference type="EC" id="3.1.3.80"/>
    </reaction>
    <physiologicalReaction direction="left-to-right" evidence="13">
        <dbReference type="Rhea" id="RHEA:27382"/>
    </physiologicalReaction>
</comment>
<evidence type="ECO:0000256" key="6">
    <source>
        <dbReference type="ARBA" id="ARBA00022729"/>
    </source>
</evidence>
<evidence type="ECO:0000256" key="3">
    <source>
        <dbReference type="ARBA" id="ARBA00012976"/>
    </source>
</evidence>
<comment type="subcellular location">
    <subcellularLocation>
        <location evidence="1">Membrane</location>
    </subcellularLocation>
</comment>
<dbReference type="EC" id="3.1.3.80" evidence="3"/>
<evidence type="ECO:0000256" key="2">
    <source>
        <dbReference type="ARBA" id="ARBA00008422"/>
    </source>
</evidence>
<evidence type="ECO:0000256" key="1">
    <source>
        <dbReference type="ARBA" id="ARBA00004370"/>
    </source>
</evidence>
<evidence type="ECO:0000256" key="7">
    <source>
        <dbReference type="ARBA" id="ARBA00022801"/>
    </source>
</evidence>
<evidence type="ECO:0000256" key="8">
    <source>
        <dbReference type="ARBA" id="ARBA00023136"/>
    </source>
</evidence>
<comment type="catalytic activity">
    <reaction evidence="10">
        <text>1D-myo-inositol 1,2,5,6-tetrakisphosphate + H2O = 1D-myo-inositol 1,2,6-trisphosphate + phosphate</text>
        <dbReference type="Rhea" id="RHEA:77119"/>
        <dbReference type="ChEBI" id="CHEBI:15377"/>
        <dbReference type="ChEBI" id="CHEBI:43474"/>
        <dbReference type="ChEBI" id="CHEBI:195535"/>
        <dbReference type="ChEBI" id="CHEBI:195537"/>
        <dbReference type="EC" id="3.1.3.62"/>
    </reaction>
    <physiologicalReaction direction="left-to-right" evidence="10">
        <dbReference type="Rhea" id="RHEA:77120"/>
    </physiologicalReaction>
</comment>
<evidence type="ECO:0000256" key="13">
    <source>
        <dbReference type="ARBA" id="ARBA00043832"/>
    </source>
</evidence>
<evidence type="ECO:0000313" key="15">
    <source>
        <dbReference type="Proteomes" id="UP001244341"/>
    </source>
</evidence>
<dbReference type="InterPro" id="IPR000560">
    <property type="entry name" value="His_Pase_clade-2"/>
</dbReference>